<gene>
    <name evidence="1" type="ORF">H7R52_10280</name>
</gene>
<proteinExistence type="predicted"/>
<evidence type="ECO:0000313" key="1">
    <source>
        <dbReference type="EMBL" id="MBC6499046.1"/>
    </source>
</evidence>
<name>A0A329G1B8_WEICO</name>
<dbReference type="RefSeq" id="WP_112465075.1">
    <property type="nucleotide sequence ID" value="NZ_CABJBN010000003.1"/>
</dbReference>
<dbReference type="InterPro" id="IPR023393">
    <property type="entry name" value="START-like_dom_sf"/>
</dbReference>
<dbReference type="Proteomes" id="UP000650485">
    <property type="component" value="Unassembled WGS sequence"/>
</dbReference>
<organism evidence="1 2">
    <name type="scientific">Weissella confusa</name>
    <name type="common">Lactobacillus confusus</name>
    <dbReference type="NCBI Taxonomy" id="1583"/>
    <lineage>
        <taxon>Bacteria</taxon>
        <taxon>Bacillati</taxon>
        <taxon>Bacillota</taxon>
        <taxon>Bacilli</taxon>
        <taxon>Lactobacillales</taxon>
        <taxon>Lactobacillaceae</taxon>
        <taxon>Weissella</taxon>
    </lineage>
</organism>
<accession>A0A329G1B8</accession>
<dbReference type="SUPFAM" id="SSF55961">
    <property type="entry name" value="Bet v1-like"/>
    <property type="match status" value="1"/>
</dbReference>
<comment type="caution">
    <text evidence="1">The sequence shown here is derived from an EMBL/GenBank/DDBJ whole genome shotgun (WGS) entry which is preliminary data.</text>
</comment>
<dbReference type="Gene3D" id="3.30.530.20">
    <property type="match status" value="1"/>
</dbReference>
<reference evidence="1" key="1">
    <citation type="submission" date="2020-08" db="EMBL/GenBank/DDBJ databases">
        <title>Complete genome sequence of Weissella confusa strain FS54 provides insights into metabolic potential.</title>
        <authorList>
            <person name="Fhoula I."/>
            <person name="Najjari A."/>
            <person name="Lekired A."/>
            <person name="Bessrour-Aouam N."/>
            <person name="Jaballah S."/>
            <person name="Klibi N."/>
            <person name="Ouzari H.-I."/>
        </authorList>
    </citation>
    <scope>NUCLEOTIDE SEQUENCE</scope>
    <source>
        <strain evidence="1">FS54</strain>
    </source>
</reference>
<protein>
    <submittedName>
        <fullName evidence="1">Uncharacterized protein</fullName>
    </submittedName>
</protein>
<dbReference type="EMBL" id="JACSZT010000008">
    <property type="protein sequence ID" value="MBC6499046.1"/>
    <property type="molecule type" value="Genomic_DNA"/>
</dbReference>
<evidence type="ECO:0000313" key="2">
    <source>
        <dbReference type="Proteomes" id="UP000650485"/>
    </source>
</evidence>
<sequence length="143" mass="16733">MESELFTNKIDVNASEEVISDVLMNLKNILKWDKEISNVCEMDENQFMIVRNQSALNPEEVITVTKVDDRIIYTSTKGKLEYSVFWTMRTMNSGATELMQTLHLKEKNFWVPIAQFIKPVLRTAFFENLRVLKQFCEMDKVGQ</sequence>
<dbReference type="AlphaFoldDB" id="A0A329G1B8"/>